<keyword evidence="7" id="KW-0282">Flagellum</keyword>
<dbReference type="NCBIfam" id="TIGR00208">
    <property type="entry name" value="fliS"/>
    <property type="match status" value="1"/>
</dbReference>
<keyword evidence="8" id="KW-1185">Reference proteome</keyword>
<sequence>MQTAAKAYLKTQVNTTSQGDILLLLYEGAIKFLGQAKEKIAARDYAQKGILISRALDILAELQSSLNAQKGGTLAENLQKLYFICSTKLLQANLKMDTAIIDEVMKILAGLRDAFRAANAEVTGQPAAAPQPQSAPYGVAPPSMAAKAEPKAPAKAPVSFPGFAKRAAPPAADVSGGEAASAAAARIVPPVAPPRVGAPAAAPRPGAAAGPAVAASPEPSQAPMPPPQVHSPMRRAFAAYATAREQKSAS</sequence>
<gene>
    <name evidence="7" type="primary">fliS</name>
    <name evidence="7" type="ORF">G3N56_11535</name>
</gene>
<accession>A0A7K3NNG7</accession>
<feature type="compositionally biased region" description="Low complexity" evidence="6">
    <location>
        <begin position="125"/>
        <end position="156"/>
    </location>
</feature>
<proteinExistence type="inferred from homology"/>
<dbReference type="InterPro" id="IPR036584">
    <property type="entry name" value="FliS_sf"/>
</dbReference>
<keyword evidence="5" id="KW-0143">Chaperone</keyword>
<dbReference type="PANTHER" id="PTHR34773">
    <property type="entry name" value="FLAGELLAR SECRETION CHAPERONE FLIS"/>
    <property type="match status" value="1"/>
</dbReference>
<dbReference type="InterPro" id="IPR003713">
    <property type="entry name" value="FliS"/>
</dbReference>
<dbReference type="CDD" id="cd16098">
    <property type="entry name" value="FliS"/>
    <property type="match status" value="1"/>
</dbReference>
<keyword evidence="4" id="KW-1005">Bacterial flagellum biogenesis</keyword>
<feature type="region of interest" description="Disordered" evidence="6">
    <location>
        <begin position="193"/>
        <end position="250"/>
    </location>
</feature>
<dbReference type="RefSeq" id="WP_163302416.1">
    <property type="nucleotide sequence ID" value="NZ_JAAGRQ010000045.1"/>
</dbReference>
<dbReference type="GO" id="GO:0044780">
    <property type="term" value="P:bacterial-type flagellum assembly"/>
    <property type="evidence" value="ECO:0007669"/>
    <property type="project" value="InterPro"/>
</dbReference>
<reference evidence="7 8" key="1">
    <citation type="submission" date="2020-02" db="EMBL/GenBank/DDBJ databases">
        <title>Comparative genomics of sulfur disproportionating microorganisms.</title>
        <authorList>
            <person name="Ward L.M."/>
            <person name="Bertran E."/>
            <person name="Johnston D.T."/>
        </authorList>
    </citation>
    <scope>NUCLEOTIDE SEQUENCE [LARGE SCALE GENOMIC DNA]</scope>
    <source>
        <strain evidence="7 8">DSM 3696</strain>
    </source>
</reference>
<dbReference type="Pfam" id="PF02561">
    <property type="entry name" value="FliS"/>
    <property type="match status" value="1"/>
</dbReference>
<dbReference type="SUPFAM" id="SSF101116">
    <property type="entry name" value="Flagellar export chaperone FliS"/>
    <property type="match status" value="1"/>
</dbReference>
<dbReference type="AlphaFoldDB" id="A0A7K3NNG7"/>
<comment type="subcellular location">
    <subcellularLocation>
        <location evidence="1">Cytoplasm</location>
        <location evidence="1">Cytosol</location>
    </subcellularLocation>
</comment>
<keyword evidence="7" id="KW-0969">Cilium</keyword>
<protein>
    <submittedName>
        <fullName evidence="7">Flagellar export chaperone FliS</fullName>
    </submittedName>
</protein>
<feature type="compositionally biased region" description="Low complexity" evidence="6">
    <location>
        <begin position="193"/>
        <end position="219"/>
    </location>
</feature>
<evidence type="ECO:0000256" key="4">
    <source>
        <dbReference type="ARBA" id="ARBA00022795"/>
    </source>
</evidence>
<evidence type="ECO:0000256" key="2">
    <source>
        <dbReference type="ARBA" id="ARBA00008787"/>
    </source>
</evidence>
<dbReference type="Proteomes" id="UP000469724">
    <property type="component" value="Unassembled WGS sequence"/>
</dbReference>
<comment type="caution">
    <text evidence="7">The sequence shown here is derived from an EMBL/GenBank/DDBJ whole genome shotgun (WGS) entry which is preliminary data.</text>
</comment>
<feature type="compositionally biased region" description="Pro residues" evidence="6">
    <location>
        <begin position="220"/>
        <end position="229"/>
    </location>
</feature>
<evidence type="ECO:0000256" key="1">
    <source>
        <dbReference type="ARBA" id="ARBA00004514"/>
    </source>
</evidence>
<organism evidence="7 8">
    <name type="scientific">Desulfolutivibrio sulfodismutans</name>
    <dbReference type="NCBI Taxonomy" id="63561"/>
    <lineage>
        <taxon>Bacteria</taxon>
        <taxon>Pseudomonadati</taxon>
        <taxon>Thermodesulfobacteriota</taxon>
        <taxon>Desulfovibrionia</taxon>
        <taxon>Desulfovibrionales</taxon>
        <taxon>Desulfovibrionaceae</taxon>
        <taxon>Desulfolutivibrio</taxon>
    </lineage>
</organism>
<keyword evidence="7" id="KW-0966">Cell projection</keyword>
<dbReference type="GO" id="GO:0071973">
    <property type="term" value="P:bacterial-type flagellum-dependent cell motility"/>
    <property type="evidence" value="ECO:0007669"/>
    <property type="project" value="TreeGrafter"/>
</dbReference>
<comment type="similarity">
    <text evidence="2">Belongs to the FliS family.</text>
</comment>
<keyword evidence="3" id="KW-0963">Cytoplasm</keyword>
<evidence type="ECO:0000313" key="8">
    <source>
        <dbReference type="Proteomes" id="UP000469724"/>
    </source>
</evidence>
<feature type="region of interest" description="Disordered" evidence="6">
    <location>
        <begin position="124"/>
        <end position="156"/>
    </location>
</feature>
<dbReference type="GO" id="GO:0005829">
    <property type="term" value="C:cytosol"/>
    <property type="evidence" value="ECO:0007669"/>
    <property type="project" value="UniProtKB-SubCell"/>
</dbReference>
<name>A0A7K3NNG7_9BACT</name>
<evidence type="ECO:0000256" key="5">
    <source>
        <dbReference type="ARBA" id="ARBA00023186"/>
    </source>
</evidence>
<dbReference type="EMBL" id="JAAGRQ010000045">
    <property type="protein sequence ID" value="NDY57373.1"/>
    <property type="molecule type" value="Genomic_DNA"/>
</dbReference>
<evidence type="ECO:0000256" key="6">
    <source>
        <dbReference type="SAM" id="MobiDB-lite"/>
    </source>
</evidence>
<evidence type="ECO:0000256" key="3">
    <source>
        <dbReference type="ARBA" id="ARBA00022490"/>
    </source>
</evidence>
<dbReference type="PANTHER" id="PTHR34773:SF1">
    <property type="entry name" value="FLAGELLAR SECRETION CHAPERONE FLIS"/>
    <property type="match status" value="1"/>
</dbReference>
<evidence type="ECO:0000313" key="7">
    <source>
        <dbReference type="EMBL" id="NDY57373.1"/>
    </source>
</evidence>
<dbReference type="Gene3D" id="1.20.120.340">
    <property type="entry name" value="Flagellar protein FliS"/>
    <property type="match status" value="1"/>
</dbReference>